<evidence type="ECO:0000313" key="2">
    <source>
        <dbReference type="EMBL" id="CAG7658322.1"/>
    </source>
</evidence>
<gene>
    <name evidence="2" type="ORF">SBRY_90224</name>
</gene>
<dbReference type="AlphaFoldDB" id="A0A9W4MLB7"/>
<evidence type="ECO:0000256" key="1">
    <source>
        <dbReference type="SAM" id="MobiDB-lite"/>
    </source>
</evidence>
<organism evidence="2 3">
    <name type="scientific">Actinacidiphila bryophytorum</name>
    <dbReference type="NCBI Taxonomy" id="1436133"/>
    <lineage>
        <taxon>Bacteria</taxon>
        <taxon>Bacillati</taxon>
        <taxon>Actinomycetota</taxon>
        <taxon>Actinomycetes</taxon>
        <taxon>Kitasatosporales</taxon>
        <taxon>Streptomycetaceae</taxon>
        <taxon>Actinacidiphila</taxon>
    </lineage>
</organism>
<reference evidence="2" key="1">
    <citation type="submission" date="2021-06" db="EMBL/GenBank/DDBJ databases">
        <authorList>
            <person name="Arsene-Ploetze F."/>
        </authorList>
    </citation>
    <scope>NUCLEOTIDE SEQUENCE</scope>
    <source>
        <strain evidence="2">SBRY1</strain>
    </source>
</reference>
<comment type="caution">
    <text evidence="2">The sequence shown here is derived from an EMBL/GenBank/DDBJ whole genome shotgun (WGS) entry which is preliminary data.</text>
</comment>
<sequence length="76" mass="8536">MSARLRNIARENEQIVAEGGYRGPAGQWVDPRPRWPRRRGAPGFSARTPCRCRRSRRGRARAARSPLRTASPPRGG</sequence>
<dbReference type="EMBL" id="CAJVAX010000023">
    <property type="protein sequence ID" value="CAG7658322.1"/>
    <property type="molecule type" value="Genomic_DNA"/>
</dbReference>
<keyword evidence="3" id="KW-1185">Reference proteome</keyword>
<accession>A0A9W4MLB7</accession>
<feature type="compositionally biased region" description="Basic residues" evidence="1">
    <location>
        <begin position="50"/>
        <end position="62"/>
    </location>
</feature>
<name>A0A9W4MLB7_9ACTN</name>
<protein>
    <submittedName>
        <fullName evidence="2">Uncharacterized protein</fullName>
    </submittedName>
</protein>
<evidence type="ECO:0000313" key="3">
    <source>
        <dbReference type="Proteomes" id="UP001153328"/>
    </source>
</evidence>
<feature type="region of interest" description="Disordered" evidence="1">
    <location>
        <begin position="21"/>
        <end position="76"/>
    </location>
</feature>
<proteinExistence type="predicted"/>
<dbReference type="Proteomes" id="UP001153328">
    <property type="component" value="Unassembled WGS sequence"/>
</dbReference>